<accession>A0AAW2RBR7</accession>
<name>A0AAW2RBR7_SESRA</name>
<gene>
    <name evidence="2" type="ORF">Sradi_3050400</name>
</gene>
<dbReference type="EMBL" id="JACGWJ010000013">
    <property type="protein sequence ID" value="KAL0377449.1"/>
    <property type="molecule type" value="Genomic_DNA"/>
</dbReference>
<comment type="caution">
    <text evidence="2">The sequence shown here is derived from an EMBL/GenBank/DDBJ whole genome shotgun (WGS) entry which is preliminary data.</text>
</comment>
<feature type="region of interest" description="Disordered" evidence="1">
    <location>
        <begin position="1"/>
        <end position="25"/>
    </location>
</feature>
<protein>
    <submittedName>
        <fullName evidence="2">Uncharacterized protein</fullName>
    </submittedName>
</protein>
<feature type="compositionally biased region" description="Polar residues" evidence="1">
    <location>
        <begin position="108"/>
        <end position="130"/>
    </location>
</feature>
<sequence length="155" mass="18085">MPLTLPSQPRERIEEKKKSRKRRKRESTYLYGVHALYPLECTEEEILVLAERQGLINQWPRKMKDNPKRQKSDKYCRFHRDRGHTTEECHHLKNEIEKLIQRGYLRQYVNQGQSSQPQAPMPDQQPNGDNLPTAGVIAVISGGQQEETPLTRGKP</sequence>
<reference evidence="2" key="2">
    <citation type="journal article" date="2024" name="Plant">
        <title>Genomic evolution and insights into agronomic trait innovations of Sesamum species.</title>
        <authorList>
            <person name="Miao H."/>
            <person name="Wang L."/>
            <person name="Qu L."/>
            <person name="Liu H."/>
            <person name="Sun Y."/>
            <person name="Le M."/>
            <person name="Wang Q."/>
            <person name="Wei S."/>
            <person name="Zheng Y."/>
            <person name="Lin W."/>
            <person name="Duan Y."/>
            <person name="Cao H."/>
            <person name="Xiong S."/>
            <person name="Wang X."/>
            <person name="Wei L."/>
            <person name="Li C."/>
            <person name="Ma Q."/>
            <person name="Ju M."/>
            <person name="Zhao R."/>
            <person name="Li G."/>
            <person name="Mu C."/>
            <person name="Tian Q."/>
            <person name="Mei H."/>
            <person name="Zhang T."/>
            <person name="Gao T."/>
            <person name="Zhang H."/>
        </authorList>
    </citation>
    <scope>NUCLEOTIDE SEQUENCE</scope>
    <source>
        <strain evidence="2">G02</strain>
    </source>
</reference>
<organism evidence="2">
    <name type="scientific">Sesamum radiatum</name>
    <name type="common">Black benniseed</name>
    <dbReference type="NCBI Taxonomy" id="300843"/>
    <lineage>
        <taxon>Eukaryota</taxon>
        <taxon>Viridiplantae</taxon>
        <taxon>Streptophyta</taxon>
        <taxon>Embryophyta</taxon>
        <taxon>Tracheophyta</taxon>
        <taxon>Spermatophyta</taxon>
        <taxon>Magnoliopsida</taxon>
        <taxon>eudicotyledons</taxon>
        <taxon>Gunneridae</taxon>
        <taxon>Pentapetalae</taxon>
        <taxon>asterids</taxon>
        <taxon>lamiids</taxon>
        <taxon>Lamiales</taxon>
        <taxon>Pedaliaceae</taxon>
        <taxon>Sesamum</taxon>
    </lineage>
</organism>
<feature type="region of interest" description="Disordered" evidence="1">
    <location>
        <begin position="107"/>
        <end position="155"/>
    </location>
</feature>
<proteinExistence type="predicted"/>
<evidence type="ECO:0000313" key="2">
    <source>
        <dbReference type="EMBL" id="KAL0377449.1"/>
    </source>
</evidence>
<dbReference type="AlphaFoldDB" id="A0AAW2RBR7"/>
<evidence type="ECO:0000256" key="1">
    <source>
        <dbReference type="SAM" id="MobiDB-lite"/>
    </source>
</evidence>
<reference evidence="2" key="1">
    <citation type="submission" date="2020-06" db="EMBL/GenBank/DDBJ databases">
        <authorList>
            <person name="Li T."/>
            <person name="Hu X."/>
            <person name="Zhang T."/>
            <person name="Song X."/>
            <person name="Zhang H."/>
            <person name="Dai N."/>
            <person name="Sheng W."/>
            <person name="Hou X."/>
            <person name="Wei L."/>
        </authorList>
    </citation>
    <scope>NUCLEOTIDE SEQUENCE</scope>
    <source>
        <strain evidence="2">G02</strain>
        <tissue evidence="2">Leaf</tissue>
    </source>
</reference>